<proteinExistence type="predicted"/>
<protein>
    <recommendedName>
        <fullName evidence="1">GIY-YIG domain-containing protein</fullName>
    </recommendedName>
</protein>
<dbReference type="SMART" id="SM00465">
    <property type="entry name" value="GIYc"/>
    <property type="match status" value="1"/>
</dbReference>
<dbReference type="InterPro" id="IPR000305">
    <property type="entry name" value="GIY-YIG_endonuc"/>
</dbReference>
<dbReference type="Pfam" id="PF01541">
    <property type="entry name" value="GIY-YIG"/>
    <property type="match status" value="1"/>
</dbReference>
<dbReference type="OrthoDB" id="6131042at2759"/>
<name>A0A1X7SPB1_AMPQE</name>
<evidence type="ECO:0000259" key="1">
    <source>
        <dbReference type="PROSITE" id="PS50164"/>
    </source>
</evidence>
<feature type="domain" description="GIY-YIG" evidence="1">
    <location>
        <begin position="111"/>
        <end position="203"/>
    </location>
</feature>
<dbReference type="Gene3D" id="3.40.1440.10">
    <property type="entry name" value="GIY-YIG endonuclease"/>
    <property type="match status" value="1"/>
</dbReference>
<dbReference type="PROSITE" id="PS50164">
    <property type="entry name" value="GIY_YIG"/>
    <property type="match status" value="1"/>
</dbReference>
<accession>A0A1X7SPB1</accession>
<dbReference type="EnsemblMetazoa" id="Aqu2.1.03945_001">
    <property type="protein sequence ID" value="Aqu2.1.03945_001"/>
    <property type="gene ID" value="Aqu2.1.03945"/>
</dbReference>
<dbReference type="eggNOG" id="ENOG502SZVY">
    <property type="taxonomic scope" value="Eukaryota"/>
</dbReference>
<dbReference type="CDD" id="cd10442">
    <property type="entry name" value="GIY-YIG_PLEs"/>
    <property type="match status" value="1"/>
</dbReference>
<dbReference type="SUPFAM" id="SSF82771">
    <property type="entry name" value="GIY-YIG endonuclease"/>
    <property type="match status" value="1"/>
</dbReference>
<dbReference type="OMA" id="HKSHAIN"/>
<dbReference type="InParanoid" id="A0A1X7SPB1"/>
<evidence type="ECO:0000313" key="2">
    <source>
        <dbReference type="EnsemblMetazoa" id="Aqu2.1.03945_001"/>
    </source>
</evidence>
<organism evidence="2">
    <name type="scientific">Amphimedon queenslandica</name>
    <name type="common">Sponge</name>
    <dbReference type="NCBI Taxonomy" id="400682"/>
    <lineage>
        <taxon>Eukaryota</taxon>
        <taxon>Metazoa</taxon>
        <taxon>Porifera</taxon>
        <taxon>Demospongiae</taxon>
        <taxon>Heteroscleromorpha</taxon>
        <taxon>Haplosclerida</taxon>
        <taxon>Niphatidae</taxon>
        <taxon>Amphimedon</taxon>
    </lineage>
</organism>
<dbReference type="AlphaFoldDB" id="A0A1X7SPB1"/>
<dbReference type="InterPro" id="IPR035901">
    <property type="entry name" value="GIY-YIG_endonuc_sf"/>
</dbReference>
<reference evidence="2" key="1">
    <citation type="submission" date="2017-05" db="UniProtKB">
        <authorList>
            <consortium name="EnsemblMetazoa"/>
        </authorList>
    </citation>
    <scope>IDENTIFICATION</scope>
</reference>
<sequence>MLQEFTDYNLLKFTNRPLFVTLKNNTLKDILVKSKHSPTAEDSKTIISQTKVCNNFNELIFSIPKEKSPAKPGSCKRPRCATCQHFNSSSYFQSTATKQQCRVKQSFSCSSTNIIYLITCSKCHKQYVGKTSKTLRERVFHHRSSIKNNQARYICKHFNLPGHSLANFKIQVIDRKENATDLQNQEEHWIKLLDTLHPKGLNVTSLY</sequence>